<dbReference type="Pfam" id="PF04679">
    <property type="entry name" value="DNA_ligase_A_C"/>
    <property type="match status" value="1"/>
</dbReference>
<dbReference type="Proteomes" id="UP000241158">
    <property type="component" value="Unassembled WGS sequence"/>
</dbReference>
<dbReference type="GO" id="GO:0006310">
    <property type="term" value="P:DNA recombination"/>
    <property type="evidence" value="ECO:0007669"/>
    <property type="project" value="InterPro"/>
</dbReference>
<dbReference type="GO" id="GO:0006281">
    <property type="term" value="P:DNA repair"/>
    <property type="evidence" value="ECO:0007669"/>
    <property type="project" value="InterPro"/>
</dbReference>
<evidence type="ECO:0000256" key="1">
    <source>
        <dbReference type="ARBA" id="ARBA00012727"/>
    </source>
</evidence>
<name>A0A2P7AR62_9HYPH</name>
<dbReference type="OrthoDB" id="8403575at2"/>
<evidence type="ECO:0000313" key="4">
    <source>
        <dbReference type="Proteomes" id="UP000241158"/>
    </source>
</evidence>
<sequence length="80" mass="8672">MRRASLPAGLSHVIQLPFEISGESPVKGKTPVFMEPLVAEVTFGAWTHGGKLRHTSFKGLREVADHAEVFDLTAKEQGDG</sequence>
<dbReference type="Gene3D" id="2.40.50.140">
    <property type="entry name" value="Nucleic acid-binding proteins"/>
    <property type="match status" value="1"/>
</dbReference>
<dbReference type="GO" id="GO:0003910">
    <property type="term" value="F:DNA ligase (ATP) activity"/>
    <property type="evidence" value="ECO:0007669"/>
    <property type="project" value="UniProtKB-EC"/>
</dbReference>
<comment type="caution">
    <text evidence="3">The sequence shown here is derived from an EMBL/GenBank/DDBJ whole genome shotgun (WGS) entry which is preliminary data.</text>
</comment>
<dbReference type="InterPro" id="IPR012309">
    <property type="entry name" value="DNA_ligase_ATP-dep_C"/>
</dbReference>
<dbReference type="InterPro" id="IPR012340">
    <property type="entry name" value="NA-bd_OB-fold"/>
</dbReference>
<gene>
    <name evidence="3" type="ORF">CU100_15310</name>
</gene>
<evidence type="ECO:0000313" key="3">
    <source>
        <dbReference type="EMBL" id="PSH56718.1"/>
    </source>
</evidence>
<evidence type="ECO:0000259" key="2">
    <source>
        <dbReference type="Pfam" id="PF04679"/>
    </source>
</evidence>
<feature type="domain" description="DNA ligase ATP-dependent C-terminal" evidence="2">
    <location>
        <begin position="23"/>
        <end position="62"/>
    </location>
</feature>
<proteinExistence type="predicted"/>
<dbReference type="AlphaFoldDB" id="A0A2P7AR62"/>
<dbReference type="EMBL" id="PGGN01000003">
    <property type="protein sequence ID" value="PSH56718.1"/>
    <property type="molecule type" value="Genomic_DNA"/>
</dbReference>
<keyword evidence="4" id="KW-1185">Reference proteome</keyword>
<reference evidence="4" key="1">
    <citation type="submission" date="2017-11" db="EMBL/GenBank/DDBJ databases">
        <authorList>
            <person name="Kuznetsova I."/>
            <person name="Sazanova A."/>
            <person name="Chirak E."/>
            <person name="Safronova V."/>
            <person name="Willems A."/>
        </authorList>
    </citation>
    <scope>NUCLEOTIDE SEQUENCE [LARGE SCALE GENOMIC DNA]</scope>
    <source>
        <strain evidence="4">PEPV15</strain>
    </source>
</reference>
<dbReference type="EC" id="6.5.1.1" evidence="1"/>
<accession>A0A2P7AR62</accession>
<dbReference type="SUPFAM" id="SSF50249">
    <property type="entry name" value="Nucleic acid-binding proteins"/>
    <property type="match status" value="1"/>
</dbReference>
<protein>
    <recommendedName>
        <fullName evidence="1">DNA ligase (ATP)</fullName>
        <ecNumber evidence="1">6.5.1.1</ecNumber>
    </recommendedName>
</protein>
<organism evidence="3 4">
    <name type="scientific">Phyllobacterium endophyticum</name>
    <dbReference type="NCBI Taxonomy" id="1149773"/>
    <lineage>
        <taxon>Bacteria</taxon>
        <taxon>Pseudomonadati</taxon>
        <taxon>Pseudomonadota</taxon>
        <taxon>Alphaproteobacteria</taxon>
        <taxon>Hyphomicrobiales</taxon>
        <taxon>Phyllobacteriaceae</taxon>
        <taxon>Phyllobacterium</taxon>
    </lineage>
</organism>